<keyword evidence="3 4" id="KW-0443">Lipid metabolism</keyword>
<evidence type="ECO:0000256" key="4">
    <source>
        <dbReference type="PROSITE-ProRule" id="PRU01161"/>
    </source>
</evidence>
<dbReference type="Proteomes" id="UP000196138">
    <property type="component" value="Chromosome"/>
</dbReference>
<evidence type="ECO:0000313" key="7">
    <source>
        <dbReference type="Proteomes" id="UP000196138"/>
    </source>
</evidence>
<name>A0A1Y0EKN0_9BURK</name>
<organism evidence="6 7">
    <name type="scientific">Comamonas serinivorans</name>
    <dbReference type="NCBI Taxonomy" id="1082851"/>
    <lineage>
        <taxon>Bacteria</taxon>
        <taxon>Pseudomonadati</taxon>
        <taxon>Pseudomonadota</taxon>
        <taxon>Betaproteobacteria</taxon>
        <taxon>Burkholderiales</taxon>
        <taxon>Comamonadaceae</taxon>
        <taxon>Comamonas</taxon>
    </lineage>
</organism>
<proteinExistence type="predicted"/>
<reference evidence="6 7" key="1">
    <citation type="submission" date="2017-05" db="EMBL/GenBank/DDBJ databases">
        <authorList>
            <person name="Song R."/>
            <person name="Chenine A.L."/>
            <person name="Ruprecht R.M."/>
        </authorList>
    </citation>
    <scope>NUCLEOTIDE SEQUENCE [LARGE SCALE GENOMIC DNA]</scope>
    <source>
        <strain evidence="6 7">DSM 26136</strain>
    </source>
</reference>
<evidence type="ECO:0000256" key="3">
    <source>
        <dbReference type="ARBA" id="ARBA00023098"/>
    </source>
</evidence>
<feature type="short sequence motif" description="GXGXXG" evidence="4">
    <location>
        <begin position="28"/>
        <end position="33"/>
    </location>
</feature>
<keyword evidence="1 4" id="KW-0378">Hydrolase</keyword>
<gene>
    <name evidence="6" type="ORF">CCO03_05175</name>
</gene>
<dbReference type="OrthoDB" id="9770965at2"/>
<feature type="active site" description="Proton acceptor" evidence="4">
    <location>
        <position position="207"/>
    </location>
</feature>
<dbReference type="Gene3D" id="3.40.1090.10">
    <property type="entry name" value="Cytosolic phospholipase A2 catalytic domain"/>
    <property type="match status" value="2"/>
</dbReference>
<evidence type="ECO:0000259" key="5">
    <source>
        <dbReference type="PROSITE" id="PS51635"/>
    </source>
</evidence>
<feature type="short sequence motif" description="GXSXG" evidence="4">
    <location>
        <begin position="56"/>
        <end position="60"/>
    </location>
</feature>
<evidence type="ECO:0000256" key="1">
    <source>
        <dbReference type="ARBA" id="ARBA00022801"/>
    </source>
</evidence>
<dbReference type="EMBL" id="CP021455">
    <property type="protein sequence ID" value="ARU04147.1"/>
    <property type="molecule type" value="Genomic_DNA"/>
</dbReference>
<keyword evidence="2 4" id="KW-0442">Lipid degradation</keyword>
<dbReference type="PANTHER" id="PTHR14226:SF78">
    <property type="entry name" value="SLR0060 PROTEIN"/>
    <property type="match status" value="1"/>
</dbReference>
<dbReference type="RefSeq" id="WP_087278126.1">
    <property type="nucleotide sequence ID" value="NZ_CP021455.1"/>
</dbReference>
<dbReference type="InterPro" id="IPR050301">
    <property type="entry name" value="NTE"/>
</dbReference>
<dbReference type="InterPro" id="IPR016035">
    <property type="entry name" value="Acyl_Trfase/lysoPLipase"/>
</dbReference>
<feature type="short sequence motif" description="DGA/G" evidence="4">
    <location>
        <begin position="207"/>
        <end position="209"/>
    </location>
</feature>
<dbReference type="PANTHER" id="PTHR14226">
    <property type="entry name" value="NEUROPATHY TARGET ESTERASE/SWISS CHEESE D.MELANOGASTER"/>
    <property type="match status" value="1"/>
</dbReference>
<protein>
    <submittedName>
        <fullName evidence="6">Patatin</fullName>
    </submittedName>
</protein>
<feature type="active site" description="Nucleophile" evidence="4">
    <location>
        <position position="58"/>
    </location>
</feature>
<dbReference type="Pfam" id="PF01734">
    <property type="entry name" value="Patatin"/>
    <property type="match status" value="1"/>
</dbReference>
<dbReference type="SUPFAM" id="SSF52151">
    <property type="entry name" value="FabD/lysophospholipase-like"/>
    <property type="match status" value="1"/>
</dbReference>
<dbReference type="AlphaFoldDB" id="A0A1Y0EKN0"/>
<keyword evidence="7" id="KW-1185">Reference proteome</keyword>
<dbReference type="GO" id="GO:0016042">
    <property type="term" value="P:lipid catabolic process"/>
    <property type="evidence" value="ECO:0007669"/>
    <property type="project" value="UniProtKB-UniRule"/>
</dbReference>
<feature type="domain" description="PNPLA" evidence="5">
    <location>
        <begin position="24"/>
        <end position="220"/>
    </location>
</feature>
<dbReference type="GO" id="GO:0016787">
    <property type="term" value="F:hydrolase activity"/>
    <property type="evidence" value="ECO:0007669"/>
    <property type="project" value="UniProtKB-UniRule"/>
</dbReference>
<dbReference type="PROSITE" id="PS51635">
    <property type="entry name" value="PNPLA"/>
    <property type="match status" value="1"/>
</dbReference>
<dbReference type="KEGG" id="cser:CCO03_05175"/>
<evidence type="ECO:0000256" key="2">
    <source>
        <dbReference type="ARBA" id="ARBA00022963"/>
    </source>
</evidence>
<dbReference type="InterPro" id="IPR002641">
    <property type="entry name" value="PNPLA_dom"/>
</dbReference>
<evidence type="ECO:0000313" key="6">
    <source>
        <dbReference type="EMBL" id="ARU04147.1"/>
    </source>
</evidence>
<accession>A0A1Y0EKN0</accession>
<sequence length="350" mass="37673">MSEAQPLPAAAAAESDAPKRRINLALQGGGAHGAFTWGVLDALLEDGRIEFEGISGTSAGAMNAAVMAHGFAQAFARNQRGRLAAQSARDALRAFWTQVGAVGSMAAAGMAVPGVQLLMSAMARVMSPYQANPLDINPLRSLLEQQVDFEAIARQRTLKLFIGATNVRTGRAEIFSGKRVTVDALMASACLPQLFKAVEIDGEAYWDGGYTGNPPLYPLTYGTVSSDVLIVQINPIVREDVPDRVADIQDRVNQITFNAPLIAETRAIAFVRKLMEQGRLDTALYRSLFLHRIDGGEALLALNPSSKLNATSGLVEHLFVEGRLAGQTWLLQHFDDLGVRDSLVIPKVHL</sequence>